<reference evidence="1" key="2">
    <citation type="submission" date="2025-09" db="UniProtKB">
        <authorList>
            <consortium name="Ensembl"/>
        </authorList>
    </citation>
    <scope>IDENTIFICATION</scope>
</reference>
<proteinExistence type="predicted"/>
<organism evidence="1 2">
    <name type="scientific">Spermophilus dauricus</name>
    <name type="common">Daurian ground squirrel</name>
    <dbReference type="NCBI Taxonomy" id="99837"/>
    <lineage>
        <taxon>Eukaryota</taxon>
        <taxon>Metazoa</taxon>
        <taxon>Chordata</taxon>
        <taxon>Craniata</taxon>
        <taxon>Vertebrata</taxon>
        <taxon>Euteleostomi</taxon>
        <taxon>Mammalia</taxon>
        <taxon>Eutheria</taxon>
        <taxon>Euarchontoglires</taxon>
        <taxon>Glires</taxon>
        <taxon>Rodentia</taxon>
        <taxon>Sciuromorpha</taxon>
        <taxon>Sciuridae</taxon>
        <taxon>Xerinae</taxon>
        <taxon>Marmotini</taxon>
        <taxon>Spermophilus</taxon>
    </lineage>
</organism>
<reference evidence="1" key="1">
    <citation type="submission" date="2025-08" db="UniProtKB">
        <authorList>
            <consortium name="Ensembl"/>
        </authorList>
    </citation>
    <scope>IDENTIFICATION</scope>
</reference>
<dbReference type="Proteomes" id="UP000694422">
    <property type="component" value="Unplaced"/>
</dbReference>
<dbReference type="AlphaFoldDB" id="A0A8C9PEK7"/>
<name>A0A8C9PEK7_SPEDA</name>
<keyword evidence="2" id="KW-1185">Reference proteome</keyword>
<evidence type="ECO:0000313" key="1">
    <source>
        <dbReference type="Ensembl" id="ENSSDAP00000009519.1"/>
    </source>
</evidence>
<accession>A0A8C9PEK7</accession>
<dbReference type="Ensembl" id="ENSSDAT00000010805.1">
    <property type="protein sequence ID" value="ENSSDAP00000009519.1"/>
    <property type="gene ID" value="ENSSDAG00000008654.1"/>
</dbReference>
<evidence type="ECO:0000313" key="2">
    <source>
        <dbReference type="Proteomes" id="UP000694422"/>
    </source>
</evidence>
<sequence length="72" mass="8075">MAAIAFKWMISKRILWKHLFPVQNSAFSGVCHKSTFSSLPDAYNLSLKLNPNSDLLFPCPIIFSICQTISGK</sequence>
<protein>
    <submittedName>
        <fullName evidence="1">Uncharacterized protein</fullName>
    </submittedName>
</protein>